<evidence type="ECO:0000256" key="2">
    <source>
        <dbReference type="PROSITE-ProRule" id="PRU01379"/>
    </source>
</evidence>
<gene>
    <name evidence="4" type="ORF">GGR44_003167</name>
</gene>
<dbReference type="InterPro" id="IPR040626">
    <property type="entry name" value="Pepdidase_M14_N"/>
</dbReference>
<dbReference type="Pfam" id="PF00246">
    <property type="entry name" value="Peptidase_M14"/>
    <property type="match status" value="1"/>
</dbReference>
<dbReference type="Pfam" id="PF18027">
    <property type="entry name" value="Pepdidase_M14_N"/>
    <property type="match status" value="1"/>
</dbReference>
<dbReference type="EMBL" id="JACIEB010000009">
    <property type="protein sequence ID" value="MBB3983476.1"/>
    <property type="molecule type" value="Genomic_DNA"/>
</dbReference>
<keyword evidence="5" id="KW-1185">Reference proteome</keyword>
<comment type="similarity">
    <text evidence="2">Belongs to the peptidase M14 family.</text>
</comment>
<feature type="active site" description="Proton donor/acceptor" evidence="2">
    <location>
        <position position="337"/>
    </location>
</feature>
<dbReference type="PROSITE" id="PS52035">
    <property type="entry name" value="PEPTIDASE_M14"/>
    <property type="match status" value="1"/>
</dbReference>
<dbReference type="PANTHER" id="PTHR12756:SF11">
    <property type="entry name" value="CYTOSOLIC CARBOXYPEPTIDASE 1"/>
    <property type="match status" value="1"/>
</dbReference>
<feature type="domain" description="Peptidase M14" evidence="3">
    <location>
        <begin position="115"/>
        <end position="376"/>
    </location>
</feature>
<evidence type="ECO:0000313" key="4">
    <source>
        <dbReference type="EMBL" id="MBB3983476.1"/>
    </source>
</evidence>
<sequence>MTVSITSAFDGGNIRVLSISESESGARAELEIVKDIHSEFYQWFYFRVSGAAGAPLELVIVNSAGAAYPYGWPGYSARVSEDRENWLLAETDYNDGRLTIRVEPDSNSLWVAYFAPYSMERHHDLIAWAASQPGVESRELGLTLDGQPIDMLTLGDGPKHVWLYARQHPGETMAQWWAEGALERLTDEQDAVARQLRNKATFHIIPNMNPDGSRRGHLRTNAAGVNLNREWHEPTLERSPEVFHVLAAMDDIGVDFAMDVHGDEAIPAVFIAGFEGIPSLTERQLELFTRYRDTLALRTPDFQTKLGYAVAQPGQANLSMSTAQLAERFGAVSMTLEMPFKDNIDLPDPDFGWSPARSMQLAKDCLAVLAEIIDDL</sequence>
<dbReference type="Gene3D" id="2.60.40.3120">
    <property type="match status" value="1"/>
</dbReference>
<comment type="caution">
    <text evidence="4">The sequence shown here is derived from an EMBL/GenBank/DDBJ whole genome shotgun (WGS) entry which is preliminary data.</text>
</comment>
<dbReference type="GO" id="GO:0008270">
    <property type="term" value="F:zinc ion binding"/>
    <property type="evidence" value="ECO:0007669"/>
    <property type="project" value="InterPro"/>
</dbReference>
<proteinExistence type="inferred from homology"/>
<comment type="cofactor">
    <cofactor evidence="1">
        <name>Zn(2+)</name>
        <dbReference type="ChEBI" id="CHEBI:29105"/>
    </cofactor>
</comment>
<dbReference type="Proteomes" id="UP000552757">
    <property type="component" value="Unassembled WGS sequence"/>
</dbReference>
<dbReference type="InterPro" id="IPR050821">
    <property type="entry name" value="Cytosolic_carboxypeptidase"/>
</dbReference>
<dbReference type="AlphaFoldDB" id="A0A7W6GPL3"/>
<dbReference type="PANTHER" id="PTHR12756">
    <property type="entry name" value="CYTOSOLIC CARBOXYPEPTIDASE"/>
    <property type="match status" value="1"/>
</dbReference>
<dbReference type="CDD" id="cd06234">
    <property type="entry name" value="M14_PaCCP-like"/>
    <property type="match status" value="1"/>
</dbReference>
<evidence type="ECO:0000256" key="1">
    <source>
        <dbReference type="ARBA" id="ARBA00001947"/>
    </source>
</evidence>
<dbReference type="InterPro" id="IPR000834">
    <property type="entry name" value="Peptidase_M14"/>
</dbReference>
<name>A0A7W6GPL3_9SPHN</name>
<protein>
    <submittedName>
        <fullName evidence="4">Murein tripeptide amidase MpaA</fullName>
    </submittedName>
</protein>
<dbReference type="SUPFAM" id="SSF53187">
    <property type="entry name" value="Zn-dependent exopeptidases"/>
    <property type="match status" value="1"/>
</dbReference>
<dbReference type="GO" id="GO:0006508">
    <property type="term" value="P:proteolysis"/>
    <property type="evidence" value="ECO:0007669"/>
    <property type="project" value="InterPro"/>
</dbReference>
<dbReference type="RefSeq" id="WP_183956416.1">
    <property type="nucleotide sequence ID" value="NZ_JACIEB010000009.1"/>
</dbReference>
<organism evidence="4 5">
    <name type="scientific">Sphingobium fontiphilum</name>
    <dbReference type="NCBI Taxonomy" id="944425"/>
    <lineage>
        <taxon>Bacteria</taxon>
        <taxon>Pseudomonadati</taxon>
        <taxon>Pseudomonadota</taxon>
        <taxon>Alphaproteobacteria</taxon>
        <taxon>Sphingomonadales</taxon>
        <taxon>Sphingomonadaceae</taxon>
        <taxon>Sphingobium</taxon>
    </lineage>
</organism>
<reference evidence="4 5" key="1">
    <citation type="submission" date="2020-08" db="EMBL/GenBank/DDBJ databases">
        <title>Genomic Encyclopedia of Type Strains, Phase IV (KMG-IV): sequencing the most valuable type-strain genomes for metagenomic binning, comparative biology and taxonomic classification.</title>
        <authorList>
            <person name="Goeker M."/>
        </authorList>
    </citation>
    <scope>NUCLEOTIDE SEQUENCE [LARGE SCALE GENOMIC DNA]</scope>
    <source>
        <strain evidence="4 5">DSM 29348</strain>
    </source>
</reference>
<accession>A0A7W6GPL3</accession>
<evidence type="ECO:0000259" key="3">
    <source>
        <dbReference type="PROSITE" id="PS52035"/>
    </source>
</evidence>
<dbReference type="GO" id="GO:0004181">
    <property type="term" value="F:metallocarboxypeptidase activity"/>
    <property type="evidence" value="ECO:0007669"/>
    <property type="project" value="InterPro"/>
</dbReference>
<dbReference type="Gene3D" id="3.40.630.10">
    <property type="entry name" value="Zn peptidases"/>
    <property type="match status" value="1"/>
</dbReference>
<evidence type="ECO:0000313" key="5">
    <source>
        <dbReference type="Proteomes" id="UP000552757"/>
    </source>
</evidence>